<dbReference type="Pfam" id="PF25023">
    <property type="entry name" value="TEN_YD-shell"/>
    <property type="match status" value="1"/>
</dbReference>
<reference evidence="4 5" key="1">
    <citation type="submission" date="2014-09" db="EMBL/GenBank/DDBJ databases">
        <title>Alistipes sp. 627, sp. nov., a novel member of the family Rikenellaceae isolated from human faeces.</title>
        <authorList>
            <person name="Shkoporov A.N."/>
            <person name="Chaplin A.V."/>
            <person name="Motuzova O.V."/>
            <person name="Kafarskaia L.I."/>
            <person name="Khokhlova E.V."/>
            <person name="Efimov B.A."/>
        </authorList>
    </citation>
    <scope>NUCLEOTIDE SEQUENCE [LARGE SCALE GENOMIC DNA]</scope>
    <source>
        <strain evidence="4 5">627</strain>
    </source>
</reference>
<dbReference type="EMBL" id="JRGF01000004">
    <property type="protein sequence ID" value="KHE42504.1"/>
    <property type="molecule type" value="Genomic_DNA"/>
</dbReference>
<feature type="domain" description="Teneurin-like YD-shell" evidence="3">
    <location>
        <begin position="940"/>
        <end position="1088"/>
    </location>
</feature>
<keyword evidence="5" id="KW-1185">Reference proteome</keyword>
<dbReference type="NCBIfam" id="TIGR03696">
    <property type="entry name" value="Rhs_assc_core"/>
    <property type="match status" value="1"/>
</dbReference>
<accession>A0ABR4YJS9</accession>
<protein>
    <recommendedName>
        <fullName evidence="6">Type IV secretion protein Rhs</fullName>
    </recommendedName>
</protein>
<evidence type="ECO:0000313" key="4">
    <source>
        <dbReference type="EMBL" id="KHE42504.1"/>
    </source>
</evidence>
<dbReference type="InterPro" id="IPR022385">
    <property type="entry name" value="Rhs_assc_core"/>
</dbReference>
<dbReference type="PANTHER" id="PTHR32305:SF15">
    <property type="entry name" value="PROTEIN RHSA-RELATED"/>
    <property type="match status" value="1"/>
</dbReference>
<organism evidence="4 5">
    <name type="scientific">Alistipes inops</name>
    <dbReference type="NCBI Taxonomy" id="1501391"/>
    <lineage>
        <taxon>Bacteria</taxon>
        <taxon>Pseudomonadati</taxon>
        <taxon>Bacteroidota</taxon>
        <taxon>Bacteroidia</taxon>
        <taxon>Bacteroidales</taxon>
        <taxon>Rikenellaceae</taxon>
        <taxon>Alistipes</taxon>
    </lineage>
</organism>
<dbReference type="PANTHER" id="PTHR32305">
    <property type="match status" value="1"/>
</dbReference>
<evidence type="ECO:0000259" key="3">
    <source>
        <dbReference type="Pfam" id="PF25023"/>
    </source>
</evidence>
<evidence type="ECO:0008006" key="6">
    <source>
        <dbReference type="Google" id="ProtNLM"/>
    </source>
</evidence>
<dbReference type="Gene3D" id="2.180.10.10">
    <property type="entry name" value="RHS repeat-associated core"/>
    <property type="match status" value="2"/>
</dbReference>
<dbReference type="Pfam" id="PF20041">
    <property type="entry name" value="DUF6443"/>
    <property type="match status" value="1"/>
</dbReference>
<feature type="domain" description="DUF6443" evidence="2">
    <location>
        <begin position="175"/>
        <end position="293"/>
    </location>
</feature>
<evidence type="ECO:0000259" key="2">
    <source>
        <dbReference type="Pfam" id="PF20041"/>
    </source>
</evidence>
<dbReference type="InterPro" id="IPR056823">
    <property type="entry name" value="TEN-like_YD-shell"/>
</dbReference>
<sequence>MRNKIRLALFALCTAVVSGTAELHADERIPAAAARQTAEASQYDIVYQENHTHTIAPAGETFSLDLLSVAQKMYTAIGLPDGPLLGYGVETRLTGLQQLQFGTDWTEGKTALTLDFKPNNGMDALSNTLDIYVIANTTFTGGIRPAALVRVTFSQAPVTVYSTGAIQGLRMEETTYNGTMQTKKVSHFDRAGRLVQETALSASPSGNDIIRFYRYDCMNRGDSVTYLPYTLEETGGSLRENPEAEQKAFYREYYTANEYNFAYSSKEYDTSPLGVPVKSGGPGREYSIDGGSAGHYTAYIYGRNTALEVYKYTVALDGSFSCSTRYAAGTLLKTQSAYYATDGVRTLQTEYRDSEGRLVAKSTVTGNENPRFTCYAYDELGRLRYVIPPIVHEQIKGLQMSITPASASYKKYWYYYEYDRYGRTVVASKPGKADEYFVYDKQGRMVLSQDGNLRAANAWFYYIYDTQDRVLDKCIVREKTPGSLTRASIQERYYADGFDNTYPYLGGTDTPLVPFSGSLFVLQAHLESARYDDYDIYPQHTEAPAAFTRYRENLYLYMPHAFSMESYGIRDIPGMWTYFVDGGTVKPEYAVKNGTTVVPGYYYIPENMVQTVQNIFIKINTPGLFNLVTKFPGSGYPDLGSYPEGRPAVTSARYVEGKYFKIGSIAATADTFPSVYDPQGKYFENCATVRSEYKIKTGYYYIPEACLELVERTVALGGPYEIVTAFPGSGTPLKGIGLAAELMSQLAFEPYAGIASADMLAPTNRGRMTFQQLAVVSPQETDNNIYRAYYYDRKGRVILTKELDREGNPSCYWVKYDDAGHILTTVEEHRIPDSNLPDFKRVDYTYDAQGRMLNETTTVDREGSAIRSVSTFVYDEFDRLSSKTTDGITESYGHDFYGRLTGQASPYFRQELSYAGRYDGYVTATRWKHSNSPFQCYGYTYDGYGQLTAAYHLTDDGQRDMCFDEEATYDLHGNILTMARTGAAPSDSHTYTYTNDGNRLVGLKEQGGPTYAYAYDANGNMQYDARKGLIINYNYLNLPVIVTGSDNQPKALYTWLPDGTKVECHDSRGNGFRYKGSFTYDMQGRLLGIDFGSGQFYVTTTQNGTRDYMPLYHITDYLGSVRVVYNDEKFILARNDFYPFGLRYEGTDYLLNEIPRVNRFLFNGKEYQLPFAAADLGLLDYGARMYDPVIGRWTTQDPAMQFTNPYIFCGNNPVQYIDPDGKIAWFIPAIIGAIVGGYTGYKIGSNQGATGWELFGYIIGGAAIGSLSGSAAAGISAIGGGASLSGLAAGMISGAGFNGLSSNWDNQAIVQGAIFGGFAGCIGGLTGAAIGGGWGAMAGGASANFTHQLLYNGGNLHNINWSSVGLSGLTSFGLYHGLSFASWKWGGGEHVGGSNITYRQFCKINTAYQRSRFWHREYGVILNTNGRASMVRGNKLNVSMSINKKAGDYATAHTHWAKPGVEWVNLGGTDTDWIRFSPNQSYPPNSTMDISIGAHHSPSDLQIPGFSIVVGRTGSSYHYPGMDNYIPINKDPFVRFFLLDWLTF</sequence>
<dbReference type="InterPro" id="IPR045619">
    <property type="entry name" value="DUF6443"/>
</dbReference>
<dbReference type="InterPro" id="IPR050708">
    <property type="entry name" value="T6SS_VgrG/RHS"/>
</dbReference>
<proteinExistence type="predicted"/>
<dbReference type="Proteomes" id="UP000030889">
    <property type="component" value="Unassembled WGS sequence"/>
</dbReference>
<dbReference type="RefSeq" id="WP_035472607.1">
    <property type="nucleotide sequence ID" value="NZ_JRGF01000004.1"/>
</dbReference>
<evidence type="ECO:0000256" key="1">
    <source>
        <dbReference type="ARBA" id="ARBA00022737"/>
    </source>
</evidence>
<gene>
    <name evidence="4" type="ORF">LG35_04600</name>
</gene>
<comment type="caution">
    <text evidence="4">The sequence shown here is derived from an EMBL/GenBank/DDBJ whole genome shotgun (WGS) entry which is preliminary data.</text>
</comment>
<keyword evidence="1" id="KW-0677">Repeat</keyword>
<name>A0ABR4YJS9_9BACT</name>
<evidence type="ECO:0000313" key="5">
    <source>
        <dbReference type="Proteomes" id="UP000030889"/>
    </source>
</evidence>